<name>A0A9E5JW30_9GAMM</name>
<keyword evidence="3" id="KW-1185">Reference proteome</keyword>
<organism evidence="2 3">
    <name type="scientific">Pseudomaricurvus hydrocarbonicus</name>
    <dbReference type="NCBI Taxonomy" id="1470433"/>
    <lineage>
        <taxon>Bacteria</taxon>
        <taxon>Pseudomonadati</taxon>
        <taxon>Pseudomonadota</taxon>
        <taxon>Gammaproteobacteria</taxon>
        <taxon>Cellvibrionales</taxon>
        <taxon>Cellvibrionaceae</taxon>
        <taxon>Pseudomaricurvus</taxon>
    </lineage>
</organism>
<dbReference type="Gene3D" id="3.40.50.880">
    <property type="match status" value="1"/>
</dbReference>
<dbReference type="InterPro" id="IPR029062">
    <property type="entry name" value="Class_I_gatase-like"/>
</dbReference>
<feature type="domain" description="ThuA-like" evidence="1">
    <location>
        <begin position="169"/>
        <end position="393"/>
    </location>
</feature>
<comment type="caution">
    <text evidence="2">The sequence shown here is derived from an EMBL/GenBank/DDBJ whole genome shotgun (WGS) entry which is preliminary data.</text>
</comment>
<evidence type="ECO:0000313" key="3">
    <source>
        <dbReference type="Proteomes" id="UP000787472"/>
    </source>
</evidence>
<gene>
    <name evidence="2" type="ORF">G8770_08795</name>
</gene>
<accession>A0A9E5JW30</accession>
<dbReference type="InterPro" id="IPR029010">
    <property type="entry name" value="ThuA-like"/>
</dbReference>
<dbReference type="Proteomes" id="UP000787472">
    <property type="component" value="Unassembled WGS sequence"/>
</dbReference>
<dbReference type="PANTHER" id="PTHR40469">
    <property type="entry name" value="SECRETED GLYCOSYL HYDROLASE"/>
    <property type="match status" value="1"/>
</dbReference>
<protein>
    <submittedName>
        <fullName evidence="2">ThuA domain-containing protein</fullName>
    </submittedName>
</protein>
<dbReference type="RefSeq" id="WP_167184966.1">
    <property type="nucleotide sequence ID" value="NZ_JAAONZ010000005.1"/>
</dbReference>
<evidence type="ECO:0000259" key="1">
    <source>
        <dbReference type="Pfam" id="PF06283"/>
    </source>
</evidence>
<evidence type="ECO:0000313" key="2">
    <source>
        <dbReference type="EMBL" id="NHO65636.1"/>
    </source>
</evidence>
<dbReference type="EMBL" id="JAAONZ010000005">
    <property type="protein sequence ID" value="NHO65636.1"/>
    <property type="molecule type" value="Genomic_DNA"/>
</dbReference>
<reference evidence="2" key="1">
    <citation type="submission" date="2020-03" db="EMBL/GenBank/DDBJ databases">
        <authorList>
            <person name="Guo F."/>
        </authorList>
    </citation>
    <scope>NUCLEOTIDE SEQUENCE</scope>
    <source>
        <strain evidence="2">JCM 30134</strain>
    </source>
</reference>
<sequence>MKNLFTTATLRHFSTCLMSAALLSRTLQSTTLLSTALLSAALLSTPLLASAATDCPLRDAPYSLESPLIDVMLSERASAVVNRHMNNALSKMPAHFASTTPPSFSAILNVSTVASMAGIEASVLPQVAEELAAIEVTEQDRVARCARYDTTPPQLATPSPLPGDGRKPRLLLFEKINGFKDTPSFNAAHALLQDMARQQGWTLVSSDNGAVFNAQQLSQFDAVIWNNVSGDVLTLSQRQAFRDYIEQGGGFVGIHGSGGDPTYFWDWYADELIGARFAGHPADPQYQDARVVIENTHSGIGKGLAAEWTMNEEWYSFKTSPRDKGATVIATLDESSYSPVGHHGIDLRMGDHPIAWQRCLVQGRSFYSALGHRPEIYADPNHQRLLLQGIEWAAGQTADACP</sequence>
<dbReference type="Pfam" id="PF06283">
    <property type="entry name" value="ThuA"/>
    <property type="match status" value="1"/>
</dbReference>
<dbReference type="PANTHER" id="PTHR40469:SF2">
    <property type="entry name" value="GALACTOSE-BINDING DOMAIN-LIKE SUPERFAMILY PROTEIN"/>
    <property type="match status" value="1"/>
</dbReference>
<proteinExistence type="predicted"/>
<dbReference type="SUPFAM" id="SSF52317">
    <property type="entry name" value="Class I glutamine amidotransferase-like"/>
    <property type="match status" value="1"/>
</dbReference>
<dbReference type="AlphaFoldDB" id="A0A9E5JW30"/>